<accession>A0A4U1BP47</accession>
<evidence type="ECO:0000313" key="3">
    <source>
        <dbReference type="Proteomes" id="UP000305675"/>
    </source>
</evidence>
<dbReference type="OrthoDB" id="6400701at2"/>
<name>A0A4U1BP47_9GAMM</name>
<dbReference type="InterPro" id="IPR052746">
    <property type="entry name" value="MlaB_ABC_Transporter"/>
</dbReference>
<dbReference type="Proteomes" id="UP000305675">
    <property type="component" value="Unassembled WGS sequence"/>
</dbReference>
<dbReference type="Pfam" id="PF13466">
    <property type="entry name" value="STAS_2"/>
    <property type="match status" value="1"/>
</dbReference>
<dbReference type="PANTHER" id="PTHR35849:SF1">
    <property type="entry name" value="INTERMEMBRANE PHOSPHOLIPID TRANSPORT SYSTEM BINDING PROTEIN MLAB"/>
    <property type="match status" value="1"/>
</dbReference>
<keyword evidence="3" id="KW-1185">Reference proteome</keyword>
<dbReference type="AlphaFoldDB" id="A0A4U1BP47"/>
<comment type="caution">
    <text evidence="2">The sequence shown here is derived from an EMBL/GenBank/DDBJ whole genome shotgun (WGS) entry which is preliminary data.</text>
</comment>
<evidence type="ECO:0000259" key="1">
    <source>
        <dbReference type="PROSITE" id="PS50801"/>
    </source>
</evidence>
<protein>
    <submittedName>
        <fullName evidence="2">STAS domain-containing protein</fullName>
    </submittedName>
</protein>
<organism evidence="2 3">
    <name type="scientific">Ferrimonas aestuarii</name>
    <dbReference type="NCBI Taxonomy" id="2569539"/>
    <lineage>
        <taxon>Bacteria</taxon>
        <taxon>Pseudomonadati</taxon>
        <taxon>Pseudomonadota</taxon>
        <taxon>Gammaproteobacteria</taxon>
        <taxon>Alteromonadales</taxon>
        <taxon>Ferrimonadaceae</taxon>
        <taxon>Ferrimonas</taxon>
    </lineage>
</organism>
<dbReference type="EMBL" id="SWCJ01000004">
    <property type="protein sequence ID" value="TKB55958.1"/>
    <property type="molecule type" value="Genomic_DNA"/>
</dbReference>
<gene>
    <name evidence="2" type="ORF">FCL42_06995</name>
</gene>
<dbReference type="PROSITE" id="PS50801">
    <property type="entry name" value="STAS"/>
    <property type="match status" value="1"/>
</dbReference>
<dbReference type="InterPro" id="IPR002645">
    <property type="entry name" value="STAS_dom"/>
</dbReference>
<dbReference type="InterPro" id="IPR036513">
    <property type="entry name" value="STAS_dom_sf"/>
</dbReference>
<feature type="domain" description="STAS" evidence="1">
    <location>
        <begin position="39"/>
        <end position="93"/>
    </location>
</feature>
<reference evidence="2 3" key="1">
    <citation type="submission" date="2019-04" db="EMBL/GenBank/DDBJ databases">
        <authorList>
            <person name="Hwang J.C."/>
        </authorList>
    </citation>
    <scope>NUCLEOTIDE SEQUENCE [LARGE SCALE GENOMIC DNA]</scope>
    <source>
        <strain evidence="2 3">IMCC35002</strain>
    </source>
</reference>
<evidence type="ECO:0000313" key="2">
    <source>
        <dbReference type="EMBL" id="TKB55958.1"/>
    </source>
</evidence>
<dbReference type="PANTHER" id="PTHR35849">
    <property type="entry name" value="BLR2341 PROTEIN"/>
    <property type="match status" value="1"/>
</dbReference>
<dbReference type="InterPro" id="IPR058548">
    <property type="entry name" value="MlaB-like_STAS"/>
</dbReference>
<sequence length="93" mass="10073">MTLTHVQQGERMTLSGVLTLDTVPELTKSFTVPAEVTEIDLAAVSRCDSAGLALLLRWIGQAQSQGQTINLVSPPKGMQALIELYDIEFLTLS</sequence>
<dbReference type="SUPFAM" id="SSF52091">
    <property type="entry name" value="SpoIIaa-like"/>
    <property type="match status" value="1"/>
</dbReference>
<dbReference type="CDD" id="cd07043">
    <property type="entry name" value="STAS_anti-anti-sigma_factors"/>
    <property type="match status" value="1"/>
</dbReference>
<dbReference type="RefSeq" id="WP_136862687.1">
    <property type="nucleotide sequence ID" value="NZ_SWCJ01000004.1"/>
</dbReference>
<dbReference type="Gene3D" id="3.30.750.24">
    <property type="entry name" value="STAS domain"/>
    <property type="match status" value="1"/>
</dbReference>
<proteinExistence type="predicted"/>